<dbReference type="SMART" id="SM00443">
    <property type="entry name" value="G_patch"/>
    <property type="match status" value="1"/>
</dbReference>
<feature type="zinc finger region" description="C3H1-type" evidence="11">
    <location>
        <begin position="120"/>
        <end position="147"/>
    </location>
</feature>
<evidence type="ECO:0000256" key="6">
    <source>
        <dbReference type="ARBA" id="ARBA00022833"/>
    </source>
</evidence>
<dbReference type="PANTHER" id="PTHR46297">
    <property type="entry name" value="ZINC FINGER CCCH-TYPE WITH G PATCH DOMAIN-CONTAINING PROTEIN"/>
    <property type="match status" value="1"/>
</dbReference>
<keyword evidence="4 11" id="KW-0479">Metal-binding</keyword>
<evidence type="ECO:0000256" key="8">
    <source>
        <dbReference type="ARBA" id="ARBA00023125"/>
    </source>
</evidence>
<keyword evidence="12" id="KW-0175">Coiled coil</keyword>
<evidence type="ECO:0000256" key="9">
    <source>
        <dbReference type="ARBA" id="ARBA00023163"/>
    </source>
</evidence>
<evidence type="ECO:0000313" key="16">
    <source>
        <dbReference type="EMBL" id="KAI6646013.1"/>
    </source>
</evidence>
<organism evidence="16 17">
    <name type="scientific">Oopsacas minuta</name>
    <dbReference type="NCBI Taxonomy" id="111878"/>
    <lineage>
        <taxon>Eukaryota</taxon>
        <taxon>Metazoa</taxon>
        <taxon>Porifera</taxon>
        <taxon>Hexactinellida</taxon>
        <taxon>Hexasterophora</taxon>
        <taxon>Lyssacinosida</taxon>
        <taxon>Leucopsacidae</taxon>
        <taxon>Oopsacas</taxon>
    </lineage>
</organism>
<dbReference type="GO" id="GO:0001227">
    <property type="term" value="F:DNA-binding transcription repressor activity, RNA polymerase II-specific"/>
    <property type="evidence" value="ECO:0007669"/>
    <property type="project" value="TreeGrafter"/>
</dbReference>
<keyword evidence="6 11" id="KW-0862">Zinc</keyword>
<evidence type="ECO:0000256" key="7">
    <source>
        <dbReference type="ARBA" id="ARBA00023015"/>
    </source>
</evidence>
<feature type="domain" description="G-patch" evidence="15">
    <location>
        <begin position="258"/>
        <end position="304"/>
    </location>
</feature>
<evidence type="ECO:0000259" key="14">
    <source>
        <dbReference type="PROSITE" id="PS50103"/>
    </source>
</evidence>
<dbReference type="PANTHER" id="PTHR46297:SF1">
    <property type="entry name" value="ZINC FINGER CCCH-TYPE WITH G PATCH DOMAIN-CONTAINING PROTEIN"/>
    <property type="match status" value="1"/>
</dbReference>
<evidence type="ECO:0000256" key="11">
    <source>
        <dbReference type="PROSITE-ProRule" id="PRU00723"/>
    </source>
</evidence>
<name>A0AAV7JBF0_9METZ</name>
<dbReference type="Proteomes" id="UP001165289">
    <property type="component" value="Unassembled WGS sequence"/>
</dbReference>
<evidence type="ECO:0000259" key="15">
    <source>
        <dbReference type="PROSITE" id="PS50174"/>
    </source>
</evidence>
<keyword evidence="7" id="KW-0805">Transcription regulation</keyword>
<dbReference type="Gene3D" id="2.30.30.1190">
    <property type="match status" value="1"/>
</dbReference>
<feature type="region of interest" description="Disordered" evidence="13">
    <location>
        <begin position="361"/>
        <end position="381"/>
    </location>
</feature>
<keyword evidence="5 11" id="KW-0863">Zinc-finger</keyword>
<dbReference type="PROSITE" id="PS50174">
    <property type="entry name" value="G_PATCH"/>
    <property type="match status" value="1"/>
</dbReference>
<evidence type="ECO:0000256" key="4">
    <source>
        <dbReference type="ARBA" id="ARBA00022723"/>
    </source>
</evidence>
<evidence type="ECO:0000256" key="5">
    <source>
        <dbReference type="ARBA" id="ARBA00022771"/>
    </source>
</evidence>
<keyword evidence="10" id="KW-0539">Nucleus</keyword>
<evidence type="ECO:0000313" key="17">
    <source>
        <dbReference type="Proteomes" id="UP001165289"/>
    </source>
</evidence>
<dbReference type="GO" id="GO:0008270">
    <property type="term" value="F:zinc ion binding"/>
    <property type="evidence" value="ECO:0007669"/>
    <property type="project" value="UniProtKB-KW"/>
</dbReference>
<evidence type="ECO:0000256" key="1">
    <source>
        <dbReference type="ARBA" id="ARBA00004123"/>
    </source>
</evidence>
<protein>
    <recommendedName>
        <fullName evidence="2">Zinc finger CCCH-type with G patch domain-containing protein</fullName>
    </recommendedName>
</protein>
<dbReference type="Pfam" id="PF01585">
    <property type="entry name" value="G-patch"/>
    <property type="match status" value="1"/>
</dbReference>
<dbReference type="InterPro" id="IPR000467">
    <property type="entry name" value="G_patch_dom"/>
</dbReference>
<keyword evidence="9" id="KW-0804">Transcription</keyword>
<dbReference type="GO" id="GO:0005634">
    <property type="term" value="C:nucleus"/>
    <property type="evidence" value="ECO:0007669"/>
    <property type="project" value="UniProtKB-SubCell"/>
</dbReference>
<keyword evidence="3" id="KW-0678">Repressor</keyword>
<dbReference type="InterPro" id="IPR000571">
    <property type="entry name" value="Znf_CCCH"/>
</dbReference>
<dbReference type="PROSITE" id="PS50103">
    <property type="entry name" value="ZF_C3H1"/>
    <property type="match status" value="1"/>
</dbReference>
<comment type="caution">
    <text evidence="16">The sequence shown here is derived from an EMBL/GenBank/DDBJ whole genome shotgun (WGS) entry which is preliminary data.</text>
</comment>
<keyword evidence="8" id="KW-0238">DNA-binding</keyword>
<proteinExistence type="predicted"/>
<evidence type="ECO:0000256" key="12">
    <source>
        <dbReference type="SAM" id="Coils"/>
    </source>
</evidence>
<dbReference type="SMART" id="SM00356">
    <property type="entry name" value="ZnF_C3H1"/>
    <property type="match status" value="1"/>
</dbReference>
<accession>A0AAV7JBF0</accession>
<evidence type="ECO:0000256" key="3">
    <source>
        <dbReference type="ARBA" id="ARBA00022491"/>
    </source>
</evidence>
<comment type="subcellular location">
    <subcellularLocation>
        <location evidence="1">Nucleus</location>
    </subcellularLocation>
</comment>
<reference evidence="16 17" key="1">
    <citation type="journal article" date="2023" name="BMC Biol.">
        <title>The compact genome of the sponge Oopsacas minuta (Hexactinellida) is lacking key metazoan core genes.</title>
        <authorList>
            <person name="Santini S."/>
            <person name="Schenkelaars Q."/>
            <person name="Jourda C."/>
            <person name="Duchesne M."/>
            <person name="Belahbib H."/>
            <person name="Rocher C."/>
            <person name="Selva M."/>
            <person name="Riesgo A."/>
            <person name="Vervoort M."/>
            <person name="Leys S.P."/>
            <person name="Kodjabachian L."/>
            <person name="Le Bivic A."/>
            <person name="Borchiellini C."/>
            <person name="Claverie J.M."/>
            <person name="Renard E."/>
        </authorList>
    </citation>
    <scope>NUCLEOTIDE SEQUENCE [LARGE SCALE GENOMIC DNA]</scope>
    <source>
        <strain evidence="16">SPO-2</strain>
    </source>
</reference>
<sequence>MDSVVENTPTDSMNISVSDFTQHLSLIEQQLEFDPDNQTLISVKNDILKFLELANSNITGAITDVMTPSQSIEHTEIVVGEKYSIQYTNYTGEITTRNCIIMEIDSTSNSAVVLFTHPTEQSMLPCQYFLEGNCKFEEECKHSHGYKVDLSLIDSYEEIDISQAQEDAACLVYDSNDGIWNNGIIIKKFDTKCEVWVDRLNRKEQVPINDLFLLKTRTNEFLQSSGEDSEFECRTISGSSSPPVIKEFNGEVSWERHTRGIGSKLMSRMGYIPGSGLGVEGNGIKDPVEIVVLPKRRSLDQCMESKLKGTIKKEKIIHKYKRSITKKEFKNKSADSVNLDVFDFLNDSIHLQQLVHSENERKENNLHNYTRNDKKGLDVSHSRRLQLDRQLRDARTEVEKLKLSLYRNRKDSVIAKQIEIKLKKGERDLSLLEQEESNINFKISSQKKRANMAVF</sequence>
<keyword evidence="17" id="KW-1185">Reference proteome</keyword>
<dbReference type="GO" id="GO:0000978">
    <property type="term" value="F:RNA polymerase II cis-regulatory region sequence-specific DNA binding"/>
    <property type="evidence" value="ECO:0007669"/>
    <property type="project" value="TreeGrafter"/>
</dbReference>
<evidence type="ECO:0000256" key="10">
    <source>
        <dbReference type="ARBA" id="ARBA00023242"/>
    </source>
</evidence>
<dbReference type="AlphaFoldDB" id="A0AAV7JBF0"/>
<evidence type="ECO:0000256" key="2">
    <source>
        <dbReference type="ARBA" id="ARBA00022414"/>
    </source>
</evidence>
<feature type="coiled-coil region" evidence="12">
    <location>
        <begin position="384"/>
        <end position="435"/>
    </location>
</feature>
<evidence type="ECO:0000256" key="13">
    <source>
        <dbReference type="SAM" id="MobiDB-lite"/>
    </source>
</evidence>
<feature type="domain" description="C3H1-type" evidence="14">
    <location>
        <begin position="120"/>
        <end position="147"/>
    </location>
</feature>
<dbReference type="EMBL" id="JAKMXF010000365">
    <property type="protein sequence ID" value="KAI6646013.1"/>
    <property type="molecule type" value="Genomic_DNA"/>
</dbReference>
<gene>
    <name evidence="16" type="ORF">LOD99_13266</name>
</gene>
<dbReference type="CDD" id="cd20379">
    <property type="entry name" value="Tudor_dTUD-like"/>
    <property type="match status" value="1"/>
</dbReference>